<proteinExistence type="predicted"/>
<protein>
    <submittedName>
        <fullName evidence="1">Uncharacterized protein</fullName>
    </submittedName>
</protein>
<comment type="caution">
    <text evidence="1">The sequence shown here is derived from an EMBL/GenBank/DDBJ whole genome shotgun (WGS) entry which is preliminary data.</text>
</comment>
<dbReference type="Proteomes" id="UP001266305">
    <property type="component" value="Unassembled WGS sequence"/>
</dbReference>
<evidence type="ECO:0000313" key="1">
    <source>
        <dbReference type="EMBL" id="KAK2111154.1"/>
    </source>
</evidence>
<accession>A0ABQ9VP51</accession>
<name>A0ABQ9VP51_SAGOE</name>
<evidence type="ECO:0000313" key="2">
    <source>
        <dbReference type="Proteomes" id="UP001266305"/>
    </source>
</evidence>
<reference evidence="1 2" key="1">
    <citation type="submission" date="2023-05" db="EMBL/GenBank/DDBJ databases">
        <title>B98-5 Cell Line De Novo Hybrid Assembly: An Optical Mapping Approach.</title>
        <authorList>
            <person name="Kananen K."/>
            <person name="Auerbach J.A."/>
            <person name="Kautto E."/>
            <person name="Blachly J.S."/>
        </authorList>
    </citation>
    <scope>NUCLEOTIDE SEQUENCE [LARGE SCALE GENOMIC DNA]</scope>
    <source>
        <strain evidence="1">B95-8</strain>
        <tissue evidence="1">Cell line</tissue>
    </source>
</reference>
<sequence>MEEILMVPLSQAWNLREEMARGRSAETLQAGGQDSLLEAVSGSSGLPNLSTLAMQRLRKLRGGLVTASRQLMVEPEPSREVPVKGVLQMTPEESALLVKRLHYRRISTTLPTGGQGAWLMGTGQATDVREREDGSYWDPPPCHTAVTAALLAEAGRGGAVQAAELG</sequence>
<keyword evidence="2" id="KW-1185">Reference proteome</keyword>
<gene>
    <name evidence="1" type="ORF">P7K49_010900</name>
</gene>
<dbReference type="EMBL" id="JASSZA010000005">
    <property type="protein sequence ID" value="KAK2111154.1"/>
    <property type="molecule type" value="Genomic_DNA"/>
</dbReference>
<organism evidence="1 2">
    <name type="scientific">Saguinus oedipus</name>
    <name type="common">Cotton-top tamarin</name>
    <name type="synonym">Oedipomidas oedipus</name>
    <dbReference type="NCBI Taxonomy" id="9490"/>
    <lineage>
        <taxon>Eukaryota</taxon>
        <taxon>Metazoa</taxon>
        <taxon>Chordata</taxon>
        <taxon>Craniata</taxon>
        <taxon>Vertebrata</taxon>
        <taxon>Euteleostomi</taxon>
        <taxon>Mammalia</taxon>
        <taxon>Eutheria</taxon>
        <taxon>Euarchontoglires</taxon>
        <taxon>Primates</taxon>
        <taxon>Haplorrhini</taxon>
        <taxon>Platyrrhini</taxon>
        <taxon>Cebidae</taxon>
        <taxon>Callitrichinae</taxon>
        <taxon>Saguinus</taxon>
    </lineage>
</organism>